<keyword evidence="3 10" id="KW-0808">Transferase</keyword>
<keyword evidence="2 10" id="KW-0444">Lipid biosynthesis</keyword>
<dbReference type="GO" id="GO:0009317">
    <property type="term" value="C:acetyl-CoA carboxylase complex"/>
    <property type="evidence" value="ECO:0007669"/>
    <property type="project" value="InterPro"/>
</dbReference>
<evidence type="ECO:0000256" key="6">
    <source>
        <dbReference type="ARBA" id="ARBA00022840"/>
    </source>
</evidence>
<evidence type="ECO:0000256" key="10">
    <source>
        <dbReference type="HAMAP-Rule" id="MF_00823"/>
    </source>
</evidence>
<evidence type="ECO:0000256" key="5">
    <source>
        <dbReference type="ARBA" id="ARBA00022832"/>
    </source>
</evidence>
<dbReference type="RefSeq" id="WP_119548733.1">
    <property type="nucleotide sequence ID" value="NZ_QXIR01000030.1"/>
</dbReference>
<evidence type="ECO:0000256" key="1">
    <source>
        <dbReference type="ARBA" id="ARBA00004956"/>
    </source>
</evidence>
<dbReference type="Pfam" id="PF03255">
    <property type="entry name" value="ACCA"/>
    <property type="match status" value="1"/>
</dbReference>
<evidence type="ECO:0000313" key="13">
    <source>
        <dbReference type="Proteomes" id="UP000265801"/>
    </source>
</evidence>
<evidence type="ECO:0000256" key="9">
    <source>
        <dbReference type="ARBA" id="ARBA00049152"/>
    </source>
</evidence>
<reference evidence="12 13" key="1">
    <citation type="submission" date="2018-09" db="EMBL/GenBank/DDBJ databases">
        <title>Bacillus saliacetes sp. nov., isolated from Thai shrimp paste (Ka-pi).</title>
        <authorList>
            <person name="Daroonpunt R."/>
            <person name="Tanasupawat S."/>
            <person name="Yiamsombut S."/>
        </authorList>
    </citation>
    <scope>NUCLEOTIDE SEQUENCE [LARGE SCALE GENOMIC DNA]</scope>
    <source>
        <strain evidence="12 13">SKP7-4</strain>
    </source>
</reference>
<proteinExistence type="inferred from homology"/>
<evidence type="ECO:0000256" key="3">
    <source>
        <dbReference type="ARBA" id="ARBA00022679"/>
    </source>
</evidence>
<dbReference type="GO" id="GO:0003989">
    <property type="term" value="F:acetyl-CoA carboxylase activity"/>
    <property type="evidence" value="ECO:0007669"/>
    <property type="project" value="InterPro"/>
</dbReference>
<comment type="function">
    <text evidence="10">Component of the acetyl coenzyme A carboxylase (ACC) complex. First, biotin carboxylase catalyzes the carboxylation of biotin on its carrier protein (BCCP) and then the CO(2) group is transferred by the carboxyltransferase to acetyl-CoA to form malonyl-CoA.</text>
</comment>
<dbReference type="InterPro" id="IPR001095">
    <property type="entry name" value="Acetyl_CoA_COase_a_su"/>
</dbReference>
<comment type="subunit">
    <text evidence="10">Acetyl-CoA carboxylase is a heterohexamer composed of biotin carboxyl carrier protein (AccB), biotin carboxylase (AccC) and two subunits each of ACCase subunit alpha (AccA) and ACCase subunit beta (AccD).</text>
</comment>
<evidence type="ECO:0000256" key="8">
    <source>
        <dbReference type="ARBA" id="ARBA00023160"/>
    </source>
</evidence>
<keyword evidence="6 10" id="KW-0067">ATP-binding</keyword>
<dbReference type="UniPathway" id="UPA00655">
    <property type="reaction ID" value="UER00711"/>
</dbReference>
<dbReference type="InterPro" id="IPR011763">
    <property type="entry name" value="COA_CT_C"/>
</dbReference>
<dbReference type="EMBL" id="QXIR01000030">
    <property type="protein sequence ID" value="RIW29704.1"/>
    <property type="molecule type" value="Genomic_DNA"/>
</dbReference>
<dbReference type="GO" id="GO:0005524">
    <property type="term" value="F:ATP binding"/>
    <property type="evidence" value="ECO:0007669"/>
    <property type="project" value="UniProtKB-KW"/>
</dbReference>
<dbReference type="NCBIfam" id="TIGR00513">
    <property type="entry name" value="accA"/>
    <property type="match status" value="1"/>
</dbReference>
<feature type="domain" description="CoA carboxyltransferase C-terminal" evidence="11">
    <location>
        <begin position="35"/>
        <end position="292"/>
    </location>
</feature>
<dbReference type="Proteomes" id="UP000265801">
    <property type="component" value="Unassembled WGS sequence"/>
</dbReference>
<dbReference type="PRINTS" id="PR01069">
    <property type="entry name" value="ACCCTRFRASEA"/>
</dbReference>
<accession>A0A3A1QRD9</accession>
<keyword evidence="13" id="KW-1185">Reference proteome</keyword>
<sequence length="326" mass="36415">MVNEMEFEKPVIQLRNKITELKEFTKKSDVDLSSEIEKLEARLQKLENDLYENMKPWERVQVARHPSRPTTLDYISLLFTDFHEMHGDRLYGEDEAIVSGIAKFKGLPVTVIGHQRGKDTKENIRRNFGMPHPEGYRKALRLMKQADKFGRPIICFIDTKGAYPGKAAEERGQSEAIARNLFEMAGLSVPVICIVIGEGGSGGALALGVGNHIHMLENSTYSVISPEGAAALLWKDSTQAKRAAETMKITAPDLKELGIIDEIIPEVKGGAHKDVKEQAGNIGEVLKASLEQLVPQTSEQLIQGRYEKYKLMGEYTVLDEHTRVNS</sequence>
<comment type="subcellular location">
    <subcellularLocation>
        <location evidence="10">Cytoplasm</location>
    </subcellularLocation>
</comment>
<dbReference type="GO" id="GO:0006633">
    <property type="term" value="P:fatty acid biosynthetic process"/>
    <property type="evidence" value="ECO:0007669"/>
    <property type="project" value="UniProtKB-KW"/>
</dbReference>
<dbReference type="InterPro" id="IPR029045">
    <property type="entry name" value="ClpP/crotonase-like_dom_sf"/>
</dbReference>
<evidence type="ECO:0000256" key="7">
    <source>
        <dbReference type="ARBA" id="ARBA00023098"/>
    </source>
</evidence>
<dbReference type="PROSITE" id="PS50989">
    <property type="entry name" value="COA_CT_CTER"/>
    <property type="match status" value="1"/>
</dbReference>
<keyword evidence="5 10" id="KW-0276">Fatty acid metabolism</keyword>
<evidence type="ECO:0000256" key="4">
    <source>
        <dbReference type="ARBA" id="ARBA00022741"/>
    </source>
</evidence>
<dbReference type="GO" id="GO:2001295">
    <property type="term" value="P:malonyl-CoA biosynthetic process"/>
    <property type="evidence" value="ECO:0007669"/>
    <property type="project" value="UniProtKB-UniRule"/>
</dbReference>
<dbReference type="SUPFAM" id="SSF52096">
    <property type="entry name" value="ClpP/crotonase"/>
    <property type="match status" value="1"/>
</dbReference>
<name>A0A3A1QRD9_9BACI</name>
<dbReference type="NCBIfam" id="NF004344">
    <property type="entry name" value="PRK05724.1"/>
    <property type="match status" value="1"/>
</dbReference>
<comment type="similarity">
    <text evidence="10">Belongs to the AccA family.</text>
</comment>
<keyword evidence="10" id="KW-0963">Cytoplasm</keyword>
<keyword evidence="7 10" id="KW-0443">Lipid metabolism</keyword>
<dbReference type="OrthoDB" id="9808023at2"/>
<dbReference type="PANTHER" id="PTHR42853:SF3">
    <property type="entry name" value="ACETYL-COENZYME A CARBOXYLASE CARBOXYL TRANSFERASE SUBUNIT ALPHA, CHLOROPLASTIC"/>
    <property type="match status" value="1"/>
</dbReference>
<protein>
    <recommendedName>
        <fullName evidence="10">Acetyl-coenzyme A carboxylase carboxyl transferase subunit alpha</fullName>
        <shortName evidence="10">ACCase subunit alpha</shortName>
        <shortName evidence="10">Acetyl-CoA carboxylase carboxyltransferase subunit alpha</shortName>
        <ecNumber evidence="10">2.1.3.15</ecNumber>
    </recommendedName>
</protein>
<gene>
    <name evidence="10 12" type="primary">accA</name>
    <name evidence="12" type="ORF">D3H55_18165</name>
</gene>
<comment type="pathway">
    <text evidence="1 10">Lipid metabolism; malonyl-CoA biosynthesis; malonyl-CoA from acetyl-CoA: step 1/1.</text>
</comment>
<dbReference type="GO" id="GO:0016743">
    <property type="term" value="F:carboxyl- or carbamoyltransferase activity"/>
    <property type="evidence" value="ECO:0007669"/>
    <property type="project" value="UniProtKB-UniRule"/>
</dbReference>
<comment type="catalytic activity">
    <reaction evidence="9 10">
        <text>N(6)-carboxybiotinyl-L-lysyl-[protein] + acetyl-CoA = N(6)-biotinyl-L-lysyl-[protein] + malonyl-CoA</text>
        <dbReference type="Rhea" id="RHEA:54728"/>
        <dbReference type="Rhea" id="RHEA-COMP:10505"/>
        <dbReference type="Rhea" id="RHEA-COMP:10506"/>
        <dbReference type="ChEBI" id="CHEBI:57288"/>
        <dbReference type="ChEBI" id="CHEBI:57384"/>
        <dbReference type="ChEBI" id="CHEBI:83144"/>
        <dbReference type="ChEBI" id="CHEBI:83145"/>
        <dbReference type="EC" id="2.1.3.15"/>
    </reaction>
</comment>
<dbReference type="HAMAP" id="MF_00823">
    <property type="entry name" value="AcetylCoA_CT_alpha"/>
    <property type="match status" value="1"/>
</dbReference>
<dbReference type="NCBIfam" id="NF041504">
    <property type="entry name" value="AccA_sub"/>
    <property type="match status" value="1"/>
</dbReference>
<dbReference type="PANTHER" id="PTHR42853">
    <property type="entry name" value="ACETYL-COENZYME A CARBOXYLASE CARBOXYL TRANSFERASE SUBUNIT ALPHA"/>
    <property type="match status" value="1"/>
</dbReference>
<keyword evidence="8 10" id="KW-0275">Fatty acid biosynthesis</keyword>
<evidence type="ECO:0000259" key="11">
    <source>
        <dbReference type="PROSITE" id="PS50989"/>
    </source>
</evidence>
<dbReference type="Gene3D" id="3.90.226.10">
    <property type="entry name" value="2-enoyl-CoA Hydratase, Chain A, domain 1"/>
    <property type="match status" value="1"/>
</dbReference>
<dbReference type="EC" id="2.1.3.15" evidence="10"/>
<evidence type="ECO:0000313" key="12">
    <source>
        <dbReference type="EMBL" id="RIW29704.1"/>
    </source>
</evidence>
<comment type="caution">
    <text evidence="12">The sequence shown here is derived from an EMBL/GenBank/DDBJ whole genome shotgun (WGS) entry which is preliminary data.</text>
</comment>
<evidence type="ECO:0000256" key="2">
    <source>
        <dbReference type="ARBA" id="ARBA00022516"/>
    </source>
</evidence>
<dbReference type="AlphaFoldDB" id="A0A3A1QRD9"/>
<organism evidence="12 13">
    <name type="scientific">Bacillus salacetis</name>
    <dbReference type="NCBI Taxonomy" id="2315464"/>
    <lineage>
        <taxon>Bacteria</taxon>
        <taxon>Bacillati</taxon>
        <taxon>Bacillota</taxon>
        <taxon>Bacilli</taxon>
        <taxon>Bacillales</taxon>
        <taxon>Bacillaceae</taxon>
        <taxon>Bacillus</taxon>
    </lineage>
</organism>
<keyword evidence="4 10" id="KW-0547">Nucleotide-binding</keyword>